<sequence length="244" mass="27336">MGRLKKIYKNNIYGIIGTLSFHIILVLSFLLADVHMKGETKEDAVIIEFPDVTPDIEEAKAEEVKTEEAPAVPAENTPANAGRVTNQASNQDMGDDDFFDKDYQKEVEEARKLISDVNNQLDKKVIDINDIQMPVETTEGINPDSIRNVIYTGESNITYHLKNRYHIRLPIPVYLAQGGGTVVVDIVVKRNGSVIKASARKNNNIHDAQIYFYAEMAALNTLFNTDNSAPEQQTGYIQYVFIAQ</sequence>
<dbReference type="EMBL" id="UOEP01000015">
    <property type="protein sequence ID" value="VAW12981.1"/>
    <property type="molecule type" value="Genomic_DNA"/>
</dbReference>
<evidence type="ECO:0000256" key="2">
    <source>
        <dbReference type="SAM" id="Phobius"/>
    </source>
</evidence>
<accession>A0A3B0T2L1</accession>
<evidence type="ECO:0000313" key="3">
    <source>
        <dbReference type="EMBL" id="VAW12981.1"/>
    </source>
</evidence>
<keyword evidence="2" id="KW-0472">Membrane</keyword>
<organism evidence="3">
    <name type="scientific">hydrothermal vent metagenome</name>
    <dbReference type="NCBI Taxonomy" id="652676"/>
    <lineage>
        <taxon>unclassified sequences</taxon>
        <taxon>metagenomes</taxon>
        <taxon>ecological metagenomes</taxon>
    </lineage>
</organism>
<name>A0A3B0T2L1_9ZZZZ</name>
<keyword evidence="2" id="KW-1133">Transmembrane helix</keyword>
<feature type="transmembrane region" description="Helical" evidence="2">
    <location>
        <begin position="12"/>
        <end position="32"/>
    </location>
</feature>
<proteinExistence type="predicted"/>
<reference evidence="3" key="1">
    <citation type="submission" date="2018-06" db="EMBL/GenBank/DDBJ databases">
        <authorList>
            <person name="Zhirakovskaya E."/>
        </authorList>
    </citation>
    <scope>NUCLEOTIDE SEQUENCE</scope>
</reference>
<feature type="compositionally biased region" description="Polar residues" evidence="1">
    <location>
        <begin position="77"/>
        <end position="91"/>
    </location>
</feature>
<gene>
    <name evidence="3" type="ORF">MNBD_BACTEROID01-1607</name>
</gene>
<evidence type="ECO:0000256" key="1">
    <source>
        <dbReference type="SAM" id="MobiDB-lite"/>
    </source>
</evidence>
<keyword evidence="2" id="KW-0812">Transmembrane</keyword>
<dbReference type="AlphaFoldDB" id="A0A3B0T2L1"/>
<evidence type="ECO:0008006" key="4">
    <source>
        <dbReference type="Google" id="ProtNLM"/>
    </source>
</evidence>
<feature type="region of interest" description="Disordered" evidence="1">
    <location>
        <begin position="63"/>
        <end position="95"/>
    </location>
</feature>
<protein>
    <recommendedName>
        <fullName evidence="4">Ferric siderophore transport system, periplasmic binding protein TonB</fullName>
    </recommendedName>
</protein>